<keyword evidence="1" id="KW-0830">Ubiquinone</keyword>
<dbReference type="EMBL" id="BCWF01000011">
    <property type="protein sequence ID" value="GAT21776.1"/>
    <property type="molecule type" value="Genomic_DNA"/>
</dbReference>
<protein>
    <submittedName>
        <fullName evidence="1">NADH-ubiquinone oxidoreductase, subunit G</fullName>
    </submittedName>
</protein>
<reference evidence="2" key="2">
    <citation type="submission" date="2016-02" db="EMBL/GenBank/DDBJ databases">
        <title>Genome sequencing of Aspergillus luchuensis NBRC 4314.</title>
        <authorList>
            <person name="Yamada O."/>
        </authorList>
    </citation>
    <scope>NUCLEOTIDE SEQUENCE [LARGE SCALE GENOMIC DNA]</scope>
    <source>
        <strain evidence="2">RIB 2604</strain>
    </source>
</reference>
<proteinExistence type="predicted"/>
<sequence length="95" mass="10864">MAWIFGWYSCHSGGTFRLLDDYWDTLAVPITLQLLRLPYQRYNMCRSSKVASLSEVQKLVTQQVNKKPTAAEAVTQGETQPYLVQSEMHTRLPAV</sequence>
<comment type="caution">
    <text evidence="1">The sequence shown here is derived from an EMBL/GenBank/DDBJ whole genome shotgun (WGS) entry which is preliminary data.</text>
</comment>
<organism evidence="1 2">
    <name type="scientific">Aspergillus kawachii</name>
    <name type="common">White koji mold</name>
    <name type="synonym">Aspergillus awamori var. kawachi</name>
    <dbReference type="NCBI Taxonomy" id="1069201"/>
    <lineage>
        <taxon>Eukaryota</taxon>
        <taxon>Fungi</taxon>
        <taxon>Dikarya</taxon>
        <taxon>Ascomycota</taxon>
        <taxon>Pezizomycotina</taxon>
        <taxon>Eurotiomycetes</taxon>
        <taxon>Eurotiomycetidae</taxon>
        <taxon>Eurotiales</taxon>
        <taxon>Aspergillaceae</taxon>
        <taxon>Aspergillus</taxon>
        <taxon>Aspergillus subgen. Circumdati</taxon>
    </lineage>
</organism>
<dbReference type="Proteomes" id="UP000075230">
    <property type="component" value="Unassembled WGS sequence"/>
</dbReference>
<name>A0A146F6Z8_ASPKA</name>
<reference evidence="1 2" key="1">
    <citation type="journal article" date="2016" name="DNA Res.">
        <title>Genome sequence of Aspergillus luchuensis NBRC 4314.</title>
        <authorList>
            <person name="Yamada O."/>
            <person name="Machida M."/>
            <person name="Hosoyama A."/>
            <person name="Goto M."/>
            <person name="Takahashi T."/>
            <person name="Futagami T."/>
            <person name="Yamagata Y."/>
            <person name="Takeuchi M."/>
            <person name="Kobayashi T."/>
            <person name="Koike H."/>
            <person name="Abe K."/>
            <person name="Asai K."/>
            <person name="Arita M."/>
            <person name="Fujita N."/>
            <person name="Fukuda K."/>
            <person name="Higa K."/>
            <person name="Horikawa H."/>
            <person name="Ishikawa T."/>
            <person name="Jinno K."/>
            <person name="Kato Y."/>
            <person name="Kirimura K."/>
            <person name="Mizutani O."/>
            <person name="Nakasone K."/>
            <person name="Sano M."/>
            <person name="Shiraishi Y."/>
            <person name="Tsukahara M."/>
            <person name="Gomi K."/>
        </authorList>
    </citation>
    <scope>NUCLEOTIDE SEQUENCE [LARGE SCALE GENOMIC DNA]</scope>
    <source>
        <strain evidence="1 2">RIB 2604</strain>
    </source>
</reference>
<dbReference type="AlphaFoldDB" id="A0A146F6Z8"/>
<gene>
    <name evidence="1" type="ORF">RIB2604_01100190</name>
</gene>
<evidence type="ECO:0000313" key="2">
    <source>
        <dbReference type="Proteomes" id="UP000075230"/>
    </source>
</evidence>
<evidence type="ECO:0000313" key="1">
    <source>
        <dbReference type="EMBL" id="GAT21776.1"/>
    </source>
</evidence>
<accession>A0A146F6Z8</accession>